<dbReference type="PANTHER" id="PTHR32114:SF2">
    <property type="entry name" value="ABC TRANSPORTER ABCH.3"/>
    <property type="match status" value="1"/>
</dbReference>
<name>A0A553H0V5_9PSED</name>
<comment type="caution">
    <text evidence="4">The sequence shown here is derived from an EMBL/GenBank/DDBJ whole genome shotgun (WGS) entry which is preliminary data.</text>
</comment>
<feature type="coiled-coil region" evidence="1">
    <location>
        <begin position="567"/>
        <end position="615"/>
    </location>
</feature>
<evidence type="ECO:0000313" key="4">
    <source>
        <dbReference type="EMBL" id="TRX75380.1"/>
    </source>
</evidence>
<dbReference type="EMBL" id="VJOY01000004">
    <property type="protein sequence ID" value="TRX75380.1"/>
    <property type="molecule type" value="Genomic_DNA"/>
</dbReference>
<evidence type="ECO:0000256" key="2">
    <source>
        <dbReference type="SAM" id="MobiDB-lite"/>
    </source>
</evidence>
<feature type="domain" description="Rad50/SbcC-type AAA" evidence="3">
    <location>
        <begin position="5"/>
        <end position="237"/>
    </location>
</feature>
<dbReference type="InterPro" id="IPR027417">
    <property type="entry name" value="P-loop_NTPase"/>
</dbReference>
<dbReference type="PANTHER" id="PTHR32114">
    <property type="entry name" value="ABC TRANSPORTER ABCH.3"/>
    <property type="match status" value="1"/>
</dbReference>
<keyword evidence="5" id="KW-1185">Reference proteome</keyword>
<reference evidence="4 5" key="1">
    <citation type="submission" date="2019-07" db="EMBL/GenBank/DDBJ databases">
        <title>Pseudomonas mangiferae sp. nov., isolated from bark of mango tree in Thailand.</title>
        <authorList>
            <person name="Srisuk N."/>
            <person name="Anurat P."/>
        </authorList>
    </citation>
    <scope>NUCLEOTIDE SEQUENCE [LARGE SCALE GENOMIC DNA]</scope>
    <source>
        <strain evidence="4 5">DMKU_BBB3-04</strain>
    </source>
</reference>
<dbReference type="RefSeq" id="WP_143487472.1">
    <property type="nucleotide sequence ID" value="NZ_VJOY01000004.1"/>
</dbReference>
<dbReference type="SUPFAM" id="SSF52540">
    <property type="entry name" value="P-loop containing nucleoside triphosphate hydrolases"/>
    <property type="match status" value="2"/>
</dbReference>
<organism evidence="4 5">
    <name type="scientific">Pseudomonas mangiferae</name>
    <dbReference type="NCBI Taxonomy" id="2593654"/>
    <lineage>
        <taxon>Bacteria</taxon>
        <taxon>Pseudomonadati</taxon>
        <taxon>Pseudomonadota</taxon>
        <taxon>Gammaproteobacteria</taxon>
        <taxon>Pseudomonadales</taxon>
        <taxon>Pseudomonadaceae</taxon>
        <taxon>Pseudomonas</taxon>
    </lineage>
</organism>
<protein>
    <submittedName>
        <fullName evidence="4">AAA family ATPase</fullName>
    </submittedName>
</protein>
<evidence type="ECO:0000313" key="5">
    <source>
        <dbReference type="Proteomes" id="UP000315235"/>
    </source>
</evidence>
<dbReference type="Proteomes" id="UP000315235">
    <property type="component" value="Unassembled WGS sequence"/>
</dbReference>
<dbReference type="Pfam" id="PF13558">
    <property type="entry name" value="SbcC_Walker_B"/>
    <property type="match status" value="1"/>
</dbReference>
<keyword evidence="1" id="KW-0175">Coiled coil</keyword>
<feature type="coiled-coil region" evidence="1">
    <location>
        <begin position="220"/>
        <end position="285"/>
    </location>
</feature>
<proteinExistence type="predicted"/>
<accession>A0A553H0V5</accession>
<dbReference type="AlphaFoldDB" id="A0A553H0V5"/>
<dbReference type="GO" id="GO:0006302">
    <property type="term" value="P:double-strand break repair"/>
    <property type="evidence" value="ECO:0007669"/>
    <property type="project" value="InterPro"/>
</dbReference>
<dbReference type="InterPro" id="IPR038729">
    <property type="entry name" value="Rad50/SbcC_AAA"/>
</dbReference>
<dbReference type="Pfam" id="PF13476">
    <property type="entry name" value="AAA_23"/>
    <property type="match status" value="1"/>
</dbReference>
<feature type="coiled-coil region" evidence="1">
    <location>
        <begin position="877"/>
        <end position="945"/>
    </location>
</feature>
<dbReference type="Gene3D" id="3.40.50.300">
    <property type="entry name" value="P-loop containing nucleotide triphosphate hydrolases"/>
    <property type="match status" value="2"/>
</dbReference>
<sequence length="1143" mass="125400">MKILSLRLKNLNALKGEWKIDFTAEPFRDNGLFAITGPTGAGKTTLLDAICLALYHRTPRMGALSASSNELMTRHCADCLAEVEFEVRGEGYRAFWSQRRARDRADGALQPAKAELAHLDGRIICDRLSDKPREVERLTGLDFDRFTRSMLLAQGGFAAFLEADARSRAELLEQLTGTDIYGRLSQRVFERAREVREALDHLRARAEGVELLDDAQRQALAEEGARLEQHDAELRQQLEDATAQRQWRTALAAGEARQRAATEDEQRARQALAEAADDLQRLAASEPAARLQPLHRAHQAAGRELVATQQTLAGVRLEHEQITEAARRHLGHAQGAARQLAAAHQAAAQAVAHQREALARQVAGQAHLGVLLERLSDWRSRFAARAANRLEMADLQARQREGAEALAWAGDDLAARQVVLDHAHAAMASARQAEADLQRQWRETLGERGEADWRADWQRLHDRGRGLERLQALAAQRREREEQLARWTEALAERTRQQADTHAELAALRERYRTVQQQVRDKDTLLQQEQRIQALEAYRAQLQPGEACPLCGAHEHPAIAAYQALDVSETQRALAAARAELERLNERGQDLKGEVERLDEQVRQLAAQQEDGQRQQAALLDSLEQEARALGLASADDDEVARQRAQQGQALAAAQATLARLDALKAGLDDARGAVQVATAAEAEAAAAVTAADNARVRAQDGLDALAQRVQATDDRQRSLEGDLARELAELGHALPDEGEAWLRQREAEVEAWQGARTRVQALAEQQVRLEAESRAANQRAESWSARGDGVAPAGTVEDPADVQALERALSDAEARLDAAQRRGEQVQGEQGALARLLERQQEEARAATHAWDEALAVSPFADEGAFLAACLDEAERAALQARREALQRALGDAQALRAAAEQALAALAAAPRTSLSDEQLDERLQALQAEARALSQRQGEIRAQLQADDARRQNQQALFAAIAGQQAEHARWNQLNGLIGSADGAKYRKFAQGLTLDHLVHLANRRLERLHGRYQLARRGGGDLELEVVDTWQGDVARDTRTLSGGESFLVSLALALALSDLVSHKASIDSLFLDEGFGTLDGETLDIALDALDALNASGKTIGIISHIEALKERVPVQLNVYKTAGLGHSRLDRRYAVGSA</sequence>
<gene>
    <name evidence="4" type="ORF">FM069_06470</name>
</gene>
<dbReference type="GO" id="GO:0016887">
    <property type="term" value="F:ATP hydrolysis activity"/>
    <property type="evidence" value="ECO:0007669"/>
    <property type="project" value="InterPro"/>
</dbReference>
<evidence type="ECO:0000259" key="3">
    <source>
        <dbReference type="Pfam" id="PF13476"/>
    </source>
</evidence>
<dbReference type="OrthoDB" id="9795626at2"/>
<feature type="region of interest" description="Disordered" evidence="2">
    <location>
        <begin position="778"/>
        <end position="797"/>
    </location>
</feature>
<evidence type="ECO:0000256" key="1">
    <source>
        <dbReference type="SAM" id="Coils"/>
    </source>
</evidence>